<protein>
    <submittedName>
        <fullName evidence="1">Uncharacterized protein</fullName>
    </submittedName>
</protein>
<accession>A0A0C2Z534</accession>
<sequence length="74" mass="8847">MRVIASPNRHRSLAPRKHHLFFIKWITIKHCHSPKAQKHTRKQKYLVGFPNFIFFDFSKKRKKFLASVGVNCKL</sequence>
<evidence type="ECO:0000313" key="1">
    <source>
        <dbReference type="EMBL" id="KIM48312.1"/>
    </source>
</evidence>
<proteinExistence type="predicted"/>
<evidence type="ECO:0000313" key="2">
    <source>
        <dbReference type="Proteomes" id="UP000053424"/>
    </source>
</evidence>
<keyword evidence="2" id="KW-1185">Reference proteome</keyword>
<reference evidence="1 2" key="1">
    <citation type="submission" date="2014-04" db="EMBL/GenBank/DDBJ databases">
        <authorList>
            <consortium name="DOE Joint Genome Institute"/>
            <person name="Kuo A."/>
            <person name="Gay G."/>
            <person name="Dore J."/>
            <person name="Kohler A."/>
            <person name="Nagy L.G."/>
            <person name="Floudas D."/>
            <person name="Copeland A."/>
            <person name="Barry K.W."/>
            <person name="Cichocki N."/>
            <person name="Veneault-Fourrey C."/>
            <person name="LaButti K."/>
            <person name="Lindquist E.A."/>
            <person name="Lipzen A."/>
            <person name="Lundell T."/>
            <person name="Morin E."/>
            <person name="Murat C."/>
            <person name="Sun H."/>
            <person name="Tunlid A."/>
            <person name="Henrissat B."/>
            <person name="Grigoriev I.V."/>
            <person name="Hibbett D.S."/>
            <person name="Martin F."/>
            <person name="Nordberg H.P."/>
            <person name="Cantor M.N."/>
            <person name="Hua S.X."/>
        </authorList>
    </citation>
    <scope>NUCLEOTIDE SEQUENCE [LARGE SCALE GENOMIC DNA]</scope>
    <source>
        <strain evidence="2">h7</strain>
    </source>
</reference>
<gene>
    <name evidence="1" type="ORF">M413DRAFT_440033</name>
</gene>
<dbReference type="Proteomes" id="UP000053424">
    <property type="component" value="Unassembled WGS sequence"/>
</dbReference>
<reference evidence="2" key="2">
    <citation type="submission" date="2015-01" db="EMBL/GenBank/DDBJ databases">
        <title>Evolutionary Origins and Diversification of the Mycorrhizal Mutualists.</title>
        <authorList>
            <consortium name="DOE Joint Genome Institute"/>
            <consortium name="Mycorrhizal Genomics Consortium"/>
            <person name="Kohler A."/>
            <person name="Kuo A."/>
            <person name="Nagy L.G."/>
            <person name="Floudas D."/>
            <person name="Copeland A."/>
            <person name="Barry K.W."/>
            <person name="Cichocki N."/>
            <person name="Veneault-Fourrey C."/>
            <person name="LaButti K."/>
            <person name="Lindquist E.A."/>
            <person name="Lipzen A."/>
            <person name="Lundell T."/>
            <person name="Morin E."/>
            <person name="Murat C."/>
            <person name="Riley R."/>
            <person name="Ohm R."/>
            <person name="Sun H."/>
            <person name="Tunlid A."/>
            <person name="Henrissat B."/>
            <person name="Grigoriev I.V."/>
            <person name="Hibbett D.S."/>
            <person name="Martin F."/>
        </authorList>
    </citation>
    <scope>NUCLEOTIDE SEQUENCE [LARGE SCALE GENOMIC DNA]</scope>
    <source>
        <strain evidence="2">h7</strain>
    </source>
</reference>
<organism evidence="1 2">
    <name type="scientific">Hebeloma cylindrosporum</name>
    <dbReference type="NCBI Taxonomy" id="76867"/>
    <lineage>
        <taxon>Eukaryota</taxon>
        <taxon>Fungi</taxon>
        <taxon>Dikarya</taxon>
        <taxon>Basidiomycota</taxon>
        <taxon>Agaricomycotina</taxon>
        <taxon>Agaricomycetes</taxon>
        <taxon>Agaricomycetidae</taxon>
        <taxon>Agaricales</taxon>
        <taxon>Agaricineae</taxon>
        <taxon>Hymenogastraceae</taxon>
        <taxon>Hebeloma</taxon>
    </lineage>
</organism>
<name>A0A0C2Z534_HEBCY</name>
<dbReference type="AlphaFoldDB" id="A0A0C2Z534"/>
<dbReference type="HOGENOM" id="CLU_2688095_0_0_1"/>
<dbReference type="EMBL" id="KN831769">
    <property type="protein sequence ID" value="KIM48312.1"/>
    <property type="molecule type" value="Genomic_DNA"/>
</dbReference>